<reference evidence="2" key="1">
    <citation type="journal article" date="2021" name="mSystems">
        <title>Bacteria and Archaea Synergistically Convert Glycine Betaine to Biogenic Methane in the Formosa Cold Seep of the South China Sea.</title>
        <authorList>
            <person name="Li L."/>
            <person name="Zhang W."/>
            <person name="Zhang S."/>
            <person name="Song L."/>
            <person name="Sun Q."/>
            <person name="Zhang H."/>
            <person name="Xiang H."/>
            <person name="Dong X."/>
        </authorList>
    </citation>
    <scope>NUCLEOTIDE SEQUENCE</scope>
    <source>
        <strain evidence="2">ZWT</strain>
    </source>
</reference>
<evidence type="ECO:0000313" key="3">
    <source>
        <dbReference type="Proteomes" id="UP001056429"/>
    </source>
</evidence>
<keyword evidence="1" id="KW-0472">Membrane</keyword>
<dbReference type="RefSeq" id="WP_250861359.1">
    <property type="nucleotide sequence ID" value="NZ_JAGSOJ010000005.1"/>
</dbReference>
<comment type="caution">
    <text evidence="2">The sequence shown here is derived from an EMBL/GenBank/DDBJ whole genome shotgun (WGS) entry which is preliminary data.</text>
</comment>
<accession>A0A9J6P8E2</accession>
<feature type="transmembrane region" description="Helical" evidence="1">
    <location>
        <begin position="142"/>
        <end position="169"/>
    </location>
</feature>
<keyword evidence="1" id="KW-1133">Transmembrane helix</keyword>
<reference evidence="2" key="2">
    <citation type="submission" date="2021-04" db="EMBL/GenBank/DDBJ databases">
        <authorList>
            <person name="Dong X."/>
        </authorList>
    </citation>
    <scope>NUCLEOTIDE SEQUENCE</scope>
    <source>
        <strain evidence="2">ZWT</strain>
    </source>
</reference>
<gene>
    <name evidence="2" type="ORF">KDK92_20925</name>
</gene>
<keyword evidence="1" id="KW-0812">Transmembrane</keyword>
<organism evidence="2 3">
    <name type="scientific">Oceanirhabdus seepicola</name>
    <dbReference type="NCBI Taxonomy" id="2828781"/>
    <lineage>
        <taxon>Bacteria</taxon>
        <taxon>Bacillati</taxon>
        <taxon>Bacillota</taxon>
        <taxon>Clostridia</taxon>
        <taxon>Eubacteriales</taxon>
        <taxon>Clostridiaceae</taxon>
        <taxon>Oceanirhabdus</taxon>
    </lineage>
</organism>
<evidence type="ECO:0000256" key="1">
    <source>
        <dbReference type="SAM" id="Phobius"/>
    </source>
</evidence>
<name>A0A9J6P8E2_9CLOT</name>
<feature type="transmembrane region" description="Helical" evidence="1">
    <location>
        <begin position="59"/>
        <end position="76"/>
    </location>
</feature>
<keyword evidence="3" id="KW-1185">Reference proteome</keyword>
<feature type="transmembrane region" description="Helical" evidence="1">
    <location>
        <begin position="225"/>
        <end position="246"/>
    </location>
</feature>
<dbReference type="PANTHER" id="PTHR36833">
    <property type="entry name" value="SLR0610 PROTEIN-RELATED"/>
    <property type="match status" value="1"/>
</dbReference>
<dbReference type="AlphaFoldDB" id="A0A9J6P8E2"/>
<protein>
    <submittedName>
        <fullName evidence="2">ABC-2 family transporter protein</fullName>
    </submittedName>
</protein>
<sequence>MKIFLTLFKASFKSQTQYKFDFFVSTIGNILALFGDFLIIVFILLRFKNIDGWQLHEIALMYAIIELGFGFCRLFGEEFNKFETYILKGTFDTLLIRPVSPLIQMMLRKVDFKRIGMITQAAAVGIWGLSKCTFINNSIYLYLPFLIIASTLINFQVSLILASTAFWTGKNKDIIILGHYSTRTAAQYPASIYHNVFSFILTFIIPFFSINYYPLLYYTGKSDNIFYLMTPLLAIIVMTPISYIIWTSGIKKYSSAGT</sequence>
<dbReference type="Pfam" id="PF06182">
    <property type="entry name" value="ABC2_membrane_6"/>
    <property type="match status" value="1"/>
</dbReference>
<dbReference type="EMBL" id="JAGSOJ010000005">
    <property type="protein sequence ID" value="MCM1992193.1"/>
    <property type="molecule type" value="Genomic_DNA"/>
</dbReference>
<evidence type="ECO:0000313" key="2">
    <source>
        <dbReference type="EMBL" id="MCM1992193.1"/>
    </source>
</evidence>
<proteinExistence type="predicted"/>
<feature type="transmembrane region" description="Helical" evidence="1">
    <location>
        <begin position="20"/>
        <end position="47"/>
    </location>
</feature>
<feature type="transmembrane region" description="Helical" evidence="1">
    <location>
        <begin position="190"/>
        <end position="213"/>
    </location>
</feature>
<dbReference type="PANTHER" id="PTHR36833:SF1">
    <property type="entry name" value="INTEGRAL MEMBRANE TRANSPORT PROTEIN"/>
    <property type="match status" value="1"/>
</dbReference>
<dbReference type="InterPro" id="IPR010390">
    <property type="entry name" value="ABC-2_transporter-like"/>
</dbReference>
<dbReference type="Proteomes" id="UP001056429">
    <property type="component" value="Unassembled WGS sequence"/>
</dbReference>